<feature type="transmembrane region" description="Helical" evidence="2">
    <location>
        <begin position="179"/>
        <end position="201"/>
    </location>
</feature>
<proteinExistence type="predicted"/>
<feature type="transmembrane region" description="Helical" evidence="2">
    <location>
        <begin position="118"/>
        <end position="137"/>
    </location>
</feature>
<gene>
    <name evidence="3" type="ORF">SAMN02910417_00068</name>
</gene>
<dbReference type="RefSeq" id="WP_090170802.1">
    <property type="nucleotide sequence ID" value="NZ_FMXR01000004.1"/>
</dbReference>
<dbReference type="Proteomes" id="UP000199228">
    <property type="component" value="Unassembled WGS sequence"/>
</dbReference>
<keyword evidence="4" id="KW-1185">Reference proteome</keyword>
<dbReference type="EMBL" id="FMXR01000004">
    <property type="protein sequence ID" value="SDB01765.1"/>
    <property type="molecule type" value="Genomic_DNA"/>
</dbReference>
<keyword evidence="2" id="KW-1133">Transmembrane helix</keyword>
<feature type="transmembrane region" description="Helical" evidence="2">
    <location>
        <begin position="64"/>
        <end position="83"/>
    </location>
</feature>
<dbReference type="OrthoDB" id="9804872at2"/>
<name>A0A1G6A053_EUBOX</name>
<dbReference type="AlphaFoldDB" id="A0A1G6A053"/>
<protein>
    <recommendedName>
        <fullName evidence="5">DUF4129 domain-containing protein</fullName>
    </recommendedName>
</protein>
<feature type="transmembrane region" description="Helical" evidence="2">
    <location>
        <begin position="143"/>
        <end position="159"/>
    </location>
</feature>
<evidence type="ECO:0000313" key="3">
    <source>
        <dbReference type="EMBL" id="SDB01765.1"/>
    </source>
</evidence>
<keyword evidence="2" id="KW-0812">Transmembrane</keyword>
<evidence type="ECO:0008006" key="5">
    <source>
        <dbReference type="Google" id="ProtNLM"/>
    </source>
</evidence>
<feature type="transmembrane region" description="Helical" evidence="2">
    <location>
        <begin position="291"/>
        <end position="313"/>
    </location>
</feature>
<feature type="transmembrane region" description="Helical" evidence="2">
    <location>
        <begin position="95"/>
        <end position="113"/>
    </location>
</feature>
<accession>A0A1G6A053</accession>
<feature type="region of interest" description="Disordered" evidence="1">
    <location>
        <begin position="253"/>
        <end position="274"/>
    </location>
</feature>
<sequence length="431" mass="49442">MKFYIKTRIWDWLFLIVISTGLVFHIYSGFELDYGLAQNVPLVIACMAGLHLIYLLFSYEKRTRILGIILVVVVLMILIVYGHASHIFDEEAANATGIAVICTIATSFVCYLATRTRVATIVLLVVGNLVCAGSHFLQFPVETWQLIVFIAGTVAMLGYRNYMMTVLQVHSGKVRLHRYAIQILIGIAAVCLLTTGLYLGVVKPLNPPTRQLTLITKLERMDLLSKIGVSSLKEYLDPNLLSQSQKQLELASQLEEQQQQEQTEEEDKEQSQQNANGSIGVNLMHYDFTKYTIPLGIIVLAIIVFLLVGQWFIRRKKWKKQVTALSYEGQVNAYYRFFLKALKRAGYQKPNHHTLYEYSESLSHEMQAFDGKEASFEQLTDIYIKMVYGEKVVCKEEVSKFEKYYEGFFKNLKKEIGLWKYLRKIWFLATA</sequence>
<dbReference type="STRING" id="1732.SAMN02910417_00068"/>
<evidence type="ECO:0000256" key="2">
    <source>
        <dbReference type="SAM" id="Phobius"/>
    </source>
</evidence>
<evidence type="ECO:0000256" key="1">
    <source>
        <dbReference type="SAM" id="MobiDB-lite"/>
    </source>
</evidence>
<feature type="transmembrane region" description="Helical" evidence="2">
    <location>
        <begin position="12"/>
        <end position="30"/>
    </location>
</feature>
<keyword evidence="2" id="KW-0472">Membrane</keyword>
<organism evidence="3 4">
    <name type="scientific">Eubacterium oxidoreducens</name>
    <dbReference type="NCBI Taxonomy" id="1732"/>
    <lineage>
        <taxon>Bacteria</taxon>
        <taxon>Bacillati</taxon>
        <taxon>Bacillota</taxon>
        <taxon>Clostridia</taxon>
        <taxon>Eubacteriales</taxon>
        <taxon>Eubacteriaceae</taxon>
        <taxon>Eubacterium</taxon>
    </lineage>
</organism>
<feature type="transmembrane region" description="Helical" evidence="2">
    <location>
        <begin position="36"/>
        <end position="57"/>
    </location>
</feature>
<evidence type="ECO:0000313" key="4">
    <source>
        <dbReference type="Proteomes" id="UP000199228"/>
    </source>
</evidence>
<reference evidence="3 4" key="1">
    <citation type="submission" date="2016-10" db="EMBL/GenBank/DDBJ databases">
        <authorList>
            <person name="de Groot N.N."/>
        </authorList>
    </citation>
    <scope>NUCLEOTIDE SEQUENCE [LARGE SCALE GENOMIC DNA]</scope>
    <source>
        <strain evidence="3 4">DSM 3217</strain>
    </source>
</reference>